<dbReference type="SMART" id="SM00938">
    <property type="entry name" value="P-II"/>
    <property type="match status" value="1"/>
</dbReference>
<dbReference type="InterPro" id="IPR011322">
    <property type="entry name" value="N-reg_PII-like_a/b"/>
</dbReference>
<dbReference type="InterPro" id="IPR002187">
    <property type="entry name" value="N-reg_PII"/>
</dbReference>
<sequence length="254" mass="28167">MPVTIQGQKLIITIVKKDKAKKVVQASRNAGAQGGTTLFGDGFRLNEKKRILGIPVERERAVILTLVSDEIFEDVKEAIIASVHLDKPRQGIGFVIDTKHISGIHHLLGWNGESAETAKEGAAVTMNEQKELYDLIITIVNRGDSEKVIDATRKGGAEGGTILHGRGTGVHEKAKLFNIMIEPEKEMVLTLIEKDKTKQVLQTINEDAELKKPGKGIAFVLEVDSTVGISHEMNEKVREEYKKQKKKKKEKKEE</sequence>
<gene>
    <name evidence="2" type="ORF">ACFSUO_15445</name>
</gene>
<organism evidence="2 3">
    <name type="scientific">Lentibacillus juripiscarius</name>
    <dbReference type="NCBI Taxonomy" id="257446"/>
    <lineage>
        <taxon>Bacteria</taxon>
        <taxon>Bacillati</taxon>
        <taxon>Bacillota</taxon>
        <taxon>Bacilli</taxon>
        <taxon>Bacillales</taxon>
        <taxon>Bacillaceae</taxon>
        <taxon>Lentibacillus</taxon>
    </lineage>
</organism>
<comment type="caution">
    <text evidence="2">The sequence shown here is derived from an EMBL/GenBank/DDBJ whole genome shotgun (WGS) entry which is preliminary data.</text>
</comment>
<name>A0ABW5VCI1_9BACI</name>
<keyword evidence="3" id="KW-1185">Reference proteome</keyword>
<protein>
    <submittedName>
        <fullName evidence="2">P-II family nitrogen regulator</fullName>
    </submittedName>
</protein>
<dbReference type="PROSITE" id="PS51343">
    <property type="entry name" value="PII_GLNB_DOM"/>
    <property type="match status" value="2"/>
</dbReference>
<dbReference type="Proteomes" id="UP001597502">
    <property type="component" value="Unassembled WGS sequence"/>
</dbReference>
<evidence type="ECO:0000313" key="2">
    <source>
        <dbReference type="EMBL" id="MFD2762352.1"/>
    </source>
</evidence>
<dbReference type="InterPro" id="IPR015867">
    <property type="entry name" value="N-reg_PII/ATP_PRibTrfase_C"/>
</dbReference>
<dbReference type="Pfam" id="PF00543">
    <property type="entry name" value="P-II"/>
    <property type="match status" value="1"/>
</dbReference>
<reference evidence="3" key="1">
    <citation type="journal article" date="2019" name="Int. J. Syst. Evol. Microbiol.">
        <title>The Global Catalogue of Microorganisms (GCM) 10K type strain sequencing project: providing services to taxonomists for standard genome sequencing and annotation.</title>
        <authorList>
            <consortium name="The Broad Institute Genomics Platform"/>
            <consortium name="The Broad Institute Genome Sequencing Center for Infectious Disease"/>
            <person name="Wu L."/>
            <person name="Ma J."/>
        </authorList>
    </citation>
    <scope>NUCLEOTIDE SEQUENCE [LARGE SCALE GENOMIC DNA]</scope>
    <source>
        <strain evidence="3">TISTR 1535</strain>
    </source>
</reference>
<feature type="compositionally biased region" description="Basic and acidic residues" evidence="1">
    <location>
        <begin position="232"/>
        <end position="242"/>
    </location>
</feature>
<dbReference type="RefSeq" id="WP_382395772.1">
    <property type="nucleotide sequence ID" value="NZ_JBHUNA010000041.1"/>
</dbReference>
<dbReference type="Gene3D" id="3.30.70.120">
    <property type="match status" value="2"/>
</dbReference>
<feature type="compositionally biased region" description="Basic residues" evidence="1">
    <location>
        <begin position="243"/>
        <end position="254"/>
    </location>
</feature>
<proteinExistence type="predicted"/>
<accession>A0ABW5VCI1</accession>
<dbReference type="SUPFAM" id="SSF54913">
    <property type="entry name" value="GlnB-like"/>
    <property type="match status" value="2"/>
</dbReference>
<evidence type="ECO:0000313" key="3">
    <source>
        <dbReference type="Proteomes" id="UP001597502"/>
    </source>
</evidence>
<dbReference type="EMBL" id="JBHUNA010000041">
    <property type="protein sequence ID" value="MFD2762352.1"/>
    <property type="molecule type" value="Genomic_DNA"/>
</dbReference>
<feature type="region of interest" description="Disordered" evidence="1">
    <location>
        <begin position="232"/>
        <end position="254"/>
    </location>
</feature>
<evidence type="ECO:0000256" key="1">
    <source>
        <dbReference type="SAM" id="MobiDB-lite"/>
    </source>
</evidence>